<organism evidence="3 4">
    <name type="scientific">Cuscuta europaea</name>
    <name type="common">European dodder</name>
    <dbReference type="NCBI Taxonomy" id="41803"/>
    <lineage>
        <taxon>Eukaryota</taxon>
        <taxon>Viridiplantae</taxon>
        <taxon>Streptophyta</taxon>
        <taxon>Embryophyta</taxon>
        <taxon>Tracheophyta</taxon>
        <taxon>Spermatophyta</taxon>
        <taxon>Magnoliopsida</taxon>
        <taxon>eudicotyledons</taxon>
        <taxon>Gunneridae</taxon>
        <taxon>Pentapetalae</taxon>
        <taxon>asterids</taxon>
        <taxon>lamiids</taxon>
        <taxon>Solanales</taxon>
        <taxon>Convolvulaceae</taxon>
        <taxon>Cuscuteae</taxon>
        <taxon>Cuscuta</taxon>
        <taxon>Cuscuta subgen. Cuscuta</taxon>
    </lineage>
</organism>
<reference evidence="3" key="1">
    <citation type="submission" date="2022-07" db="EMBL/GenBank/DDBJ databases">
        <authorList>
            <person name="Macas J."/>
            <person name="Novak P."/>
            <person name="Neumann P."/>
        </authorList>
    </citation>
    <scope>NUCLEOTIDE SEQUENCE</scope>
</reference>
<dbReference type="EMBL" id="CAMAPE010000068">
    <property type="protein sequence ID" value="CAH9115665.1"/>
    <property type="molecule type" value="Genomic_DNA"/>
</dbReference>
<sequence>MSVDDRMFVEFFNLGPRAEGRYLFVQTPVSMWCSTSLKVAPNFSNLTHWSDMVEAGHLESLKAGVYYHRAFLAAEREMKLLASDRDDSQIFIAAARKLAEDLQYRANKFNKATTELAEMEERVRRRDREIKDLKAKVKVAESVGMKFDKAKGETPPVPYFANVSKITKQAVIDYQRRKRLNVALEETARQFLGRHLGQFLHDNEDPIKAGIELLDSTPEGKAFIDALKKETVTKSQDLFVDRNLDLIMEHFPKPFDPDELGFDDLFGNTYDRVMEKRQKAIPDDSVQAGDPQPPSSPNRDHSVA</sequence>
<protein>
    <submittedName>
        <fullName evidence="3">Uncharacterized protein</fullName>
    </submittedName>
</protein>
<evidence type="ECO:0000256" key="1">
    <source>
        <dbReference type="SAM" id="Coils"/>
    </source>
</evidence>
<keyword evidence="4" id="KW-1185">Reference proteome</keyword>
<evidence type="ECO:0000313" key="3">
    <source>
        <dbReference type="EMBL" id="CAH9115665.1"/>
    </source>
</evidence>
<comment type="caution">
    <text evidence="3">The sequence shown here is derived from an EMBL/GenBank/DDBJ whole genome shotgun (WGS) entry which is preliminary data.</text>
</comment>
<accession>A0A9P0ZX94</accession>
<feature type="region of interest" description="Disordered" evidence="2">
    <location>
        <begin position="276"/>
        <end position="304"/>
    </location>
</feature>
<dbReference type="AlphaFoldDB" id="A0A9P0ZX94"/>
<name>A0A9P0ZX94_CUSEU</name>
<dbReference type="OrthoDB" id="1320715at2759"/>
<dbReference type="Proteomes" id="UP001152484">
    <property type="component" value="Unassembled WGS sequence"/>
</dbReference>
<proteinExistence type="predicted"/>
<evidence type="ECO:0000313" key="4">
    <source>
        <dbReference type="Proteomes" id="UP001152484"/>
    </source>
</evidence>
<keyword evidence="1" id="KW-0175">Coiled coil</keyword>
<evidence type="ECO:0000256" key="2">
    <source>
        <dbReference type="SAM" id="MobiDB-lite"/>
    </source>
</evidence>
<feature type="coiled-coil region" evidence="1">
    <location>
        <begin position="109"/>
        <end position="136"/>
    </location>
</feature>
<gene>
    <name evidence="3" type="ORF">CEURO_LOCUS20881</name>
</gene>